<evidence type="ECO:0000313" key="3">
    <source>
        <dbReference type="Proteomes" id="UP001302321"/>
    </source>
</evidence>
<evidence type="ECO:0000256" key="1">
    <source>
        <dbReference type="SAM" id="Phobius"/>
    </source>
</evidence>
<dbReference type="PANTHER" id="PTHR42077:SF1">
    <property type="entry name" value="YALI0F30239P"/>
    <property type="match status" value="1"/>
</dbReference>
<keyword evidence="1" id="KW-0472">Membrane</keyword>
<dbReference type="Proteomes" id="UP001302321">
    <property type="component" value="Unassembled WGS sequence"/>
</dbReference>
<name>A0AAN6WCY9_9PEZI</name>
<dbReference type="EMBL" id="MU866111">
    <property type="protein sequence ID" value="KAK4179718.1"/>
    <property type="molecule type" value="Genomic_DNA"/>
</dbReference>
<gene>
    <name evidence="2" type="ORF">QBC36DRAFT_321890</name>
</gene>
<keyword evidence="1" id="KW-0812">Transmembrane</keyword>
<comment type="caution">
    <text evidence="2">The sequence shown here is derived from an EMBL/GenBank/DDBJ whole genome shotgun (WGS) entry which is preliminary data.</text>
</comment>
<dbReference type="AlphaFoldDB" id="A0AAN6WCY9"/>
<keyword evidence="1" id="KW-1133">Transmembrane helix</keyword>
<proteinExistence type="predicted"/>
<evidence type="ECO:0000313" key="2">
    <source>
        <dbReference type="EMBL" id="KAK4179718.1"/>
    </source>
</evidence>
<reference evidence="2" key="1">
    <citation type="journal article" date="2023" name="Mol. Phylogenet. Evol.">
        <title>Genome-scale phylogeny and comparative genomics of the fungal order Sordariales.</title>
        <authorList>
            <person name="Hensen N."/>
            <person name="Bonometti L."/>
            <person name="Westerberg I."/>
            <person name="Brannstrom I.O."/>
            <person name="Guillou S."/>
            <person name="Cros-Aarteil S."/>
            <person name="Calhoun S."/>
            <person name="Haridas S."/>
            <person name="Kuo A."/>
            <person name="Mondo S."/>
            <person name="Pangilinan J."/>
            <person name="Riley R."/>
            <person name="LaButti K."/>
            <person name="Andreopoulos B."/>
            <person name="Lipzen A."/>
            <person name="Chen C."/>
            <person name="Yan M."/>
            <person name="Daum C."/>
            <person name="Ng V."/>
            <person name="Clum A."/>
            <person name="Steindorff A."/>
            <person name="Ohm R.A."/>
            <person name="Martin F."/>
            <person name="Silar P."/>
            <person name="Natvig D.O."/>
            <person name="Lalanne C."/>
            <person name="Gautier V."/>
            <person name="Ament-Velasquez S.L."/>
            <person name="Kruys A."/>
            <person name="Hutchinson M.I."/>
            <person name="Powell A.J."/>
            <person name="Barry K."/>
            <person name="Miller A.N."/>
            <person name="Grigoriev I.V."/>
            <person name="Debuchy R."/>
            <person name="Gladieux P."/>
            <person name="Hiltunen Thoren M."/>
            <person name="Johannesson H."/>
        </authorList>
    </citation>
    <scope>NUCLEOTIDE SEQUENCE</scope>
    <source>
        <strain evidence="2">CBS 892.96</strain>
    </source>
</reference>
<dbReference type="PANTHER" id="PTHR42077">
    <property type="entry name" value="YALI0F30239P"/>
    <property type="match status" value="1"/>
</dbReference>
<feature type="transmembrane region" description="Helical" evidence="1">
    <location>
        <begin position="20"/>
        <end position="39"/>
    </location>
</feature>
<accession>A0AAN6WCY9</accession>
<sequence>MAWGKTKAPPPPLPPSAARQLIPLFIALTVLGVMAWIGYQIYVSVMKIKDQAEKQMGDKNMVFTKDGLRVSVKNVKDESYLDATQSWFVKAWDLSGNAIDTSKRKRNFLAKQKSPKIGND</sequence>
<protein>
    <submittedName>
        <fullName evidence="2">Uncharacterized protein</fullName>
    </submittedName>
</protein>
<keyword evidence="3" id="KW-1185">Reference proteome</keyword>
<reference evidence="2" key="2">
    <citation type="submission" date="2023-05" db="EMBL/GenBank/DDBJ databases">
        <authorList>
            <consortium name="Lawrence Berkeley National Laboratory"/>
            <person name="Steindorff A."/>
            <person name="Hensen N."/>
            <person name="Bonometti L."/>
            <person name="Westerberg I."/>
            <person name="Brannstrom I.O."/>
            <person name="Guillou S."/>
            <person name="Cros-Aarteil S."/>
            <person name="Calhoun S."/>
            <person name="Haridas S."/>
            <person name="Kuo A."/>
            <person name="Mondo S."/>
            <person name="Pangilinan J."/>
            <person name="Riley R."/>
            <person name="Labutti K."/>
            <person name="Andreopoulos B."/>
            <person name="Lipzen A."/>
            <person name="Chen C."/>
            <person name="Yanf M."/>
            <person name="Daum C."/>
            <person name="Ng V."/>
            <person name="Clum A."/>
            <person name="Ohm R."/>
            <person name="Martin F."/>
            <person name="Silar P."/>
            <person name="Natvig D."/>
            <person name="Lalanne C."/>
            <person name="Gautier V."/>
            <person name="Ament-Velasquez S.L."/>
            <person name="Kruys A."/>
            <person name="Hutchinson M.I."/>
            <person name="Powell A.J."/>
            <person name="Barry K."/>
            <person name="Miller A.N."/>
            <person name="Grigoriev I.V."/>
            <person name="Debuchy R."/>
            <person name="Gladieux P."/>
            <person name="Thoren M.H."/>
            <person name="Johannesson H."/>
        </authorList>
    </citation>
    <scope>NUCLEOTIDE SEQUENCE</scope>
    <source>
        <strain evidence="2">CBS 892.96</strain>
    </source>
</reference>
<organism evidence="2 3">
    <name type="scientific">Triangularia setosa</name>
    <dbReference type="NCBI Taxonomy" id="2587417"/>
    <lineage>
        <taxon>Eukaryota</taxon>
        <taxon>Fungi</taxon>
        <taxon>Dikarya</taxon>
        <taxon>Ascomycota</taxon>
        <taxon>Pezizomycotina</taxon>
        <taxon>Sordariomycetes</taxon>
        <taxon>Sordariomycetidae</taxon>
        <taxon>Sordariales</taxon>
        <taxon>Podosporaceae</taxon>
        <taxon>Triangularia</taxon>
    </lineage>
</organism>